<dbReference type="InterPro" id="IPR000073">
    <property type="entry name" value="AB_hydrolase_1"/>
</dbReference>
<comment type="similarity">
    <text evidence="1">Belongs to the peptidase S33 family.</text>
</comment>
<evidence type="ECO:0000313" key="4">
    <source>
        <dbReference type="EMBL" id="SEE76786.1"/>
    </source>
</evidence>
<reference evidence="5" key="1">
    <citation type="submission" date="2016-10" db="EMBL/GenBank/DDBJ databases">
        <authorList>
            <person name="Varghese N."/>
            <person name="Submissions S."/>
        </authorList>
    </citation>
    <scope>NUCLEOTIDE SEQUENCE [LARGE SCALE GENOMIC DNA]</scope>
    <source>
        <strain evidence="5">DSM 45237</strain>
    </source>
</reference>
<keyword evidence="2 4" id="KW-0378">Hydrolase</keyword>
<accession>A0A1H5LIB4</accession>
<keyword evidence="5" id="KW-1185">Reference proteome</keyword>
<name>A0A1H5LIB4_9ACTN</name>
<dbReference type="SUPFAM" id="SSF53474">
    <property type="entry name" value="alpha/beta-Hydrolases"/>
    <property type="match status" value="1"/>
</dbReference>
<dbReference type="EMBL" id="FNUC01000003">
    <property type="protein sequence ID" value="SEE76786.1"/>
    <property type="molecule type" value="Genomic_DNA"/>
</dbReference>
<dbReference type="Pfam" id="PF00561">
    <property type="entry name" value="Abhydrolase_1"/>
    <property type="match status" value="1"/>
</dbReference>
<sequence length="428" mass="46130">MIPAGRDGSVRLGGLVVRDHWFDAPQSHAAPDGERIRLYAREVVSAAAPDRDLPWLLFLQGGPGGKATRPPGASGWVGRAVQDFRVLLLDQRGTGRSTPATAATLAARGDAAAQAEYLSHFRADAIVADAELIRRALLGDDGRWHVLGQSFGGFCSLTYLSFAPGGLASVMLTGGLAPIAVAVDDVYAATYPAAERKNERFHAAFPQARAQLEAVAAFVRANDVVLPDGSRLTVPRLQALGLALGAKSAIPGLVYLLEEAFAADGVLSDTFLVGAWQALSFATQPLYAVVHEACYAHNAATRWSAQRVGAELAQFAPDADPLLFTGEMIYPWMFEHDPALIPLRDTAQLLAEREWGPLYDLDRLAANEVPVAAALYTDDMYVDAGLSRDTAARVRGLRTWETNAHEHDGLRETEDVVDRLIRMNRGEL</sequence>
<evidence type="ECO:0000259" key="3">
    <source>
        <dbReference type="Pfam" id="PF00561"/>
    </source>
</evidence>
<dbReference type="GO" id="GO:0004177">
    <property type="term" value="F:aminopeptidase activity"/>
    <property type="evidence" value="ECO:0007669"/>
    <property type="project" value="UniProtKB-EC"/>
</dbReference>
<dbReference type="AlphaFoldDB" id="A0A1H5LIB4"/>
<evidence type="ECO:0000256" key="2">
    <source>
        <dbReference type="ARBA" id="ARBA00022801"/>
    </source>
</evidence>
<dbReference type="Proteomes" id="UP000181980">
    <property type="component" value="Unassembled WGS sequence"/>
</dbReference>
<dbReference type="InterPro" id="IPR002410">
    <property type="entry name" value="Peptidase_S33"/>
</dbReference>
<proteinExistence type="inferred from homology"/>
<dbReference type="STRING" id="561176.SAMN04488561_2619"/>
<dbReference type="PANTHER" id="PTHR43248">
    <property type="entry name" value="2-SUCCINYL-6-HYDROXY-2,4-CYCLOHEXADIENE-1-CARBOXYLATE SYNTHASE"/>
    <property type="match status" value="1"/>
</dbReference>
<evidence type="ECO:0000313" key="5">
    <source>
        <dbReference type="Proteomes" id="UP000181980"/>
    </source>
</evidence>
<dbReference type="PRINTS" id="PR00793">
    <property type="entry name" value="PROAMNOPTASE"/>
</dbReference>
<dbReference type="GO" id="GO:0006508">
    <property type="term" value="P:proteolysis"/>
    <property type="evidence" value="ECO:0007669"/>
    <property type="project" value="InterPro"/>
</dbReference>
<organism evidence="4 5">
    <name type="scientific">Jiangella alba</name>
    <dbReference type="NCBI Taxonomy" id="561176"/>
    <lineage>
        <taxon>Bacteria</taxon>
        <taxon>Bacillati</taxon>
        <taxon>Actinomycetota</taxon>
        <taxon>Actinomycetes</taxon>
        <taxon>Jiangellales</taxon>
        <taxon>Jiangellaceae</taxon>
        <taxon>Jiangella</taxon>
    </lineage>
</organism>
<gene>
    <name evidence="4" type="ORF">SAMN04488561_2619</name>
</gene>
<protein>
    <submittedName>
        <fullName evidence="4">Alpha/beta hydrolase fold</fullName>
    </submittedName>
</protein>
<dbReference type="RefSeq" id="WP_216094600.1">
    <property type="nucleotide sequence ID" value="NZ_FNUC01000003.1"/>
</dbReference>
<feature type="domain" description="AB hydrolase-1" evidence="3">
    <location>
        <begin position="54"/>
        <end position="213"/>
    </location>
</feature>
<dbReference type="InterPro" id="IPR029058">
    <property type="entry name" value="AB_hydrolase_fold"/>
</dbReference>
<dbReference type="Gene3D" id="3.40.50.1820">
    <property type="entry name" value="alpha/beta hydrolase"/>
    <property type="match status" value="1"/>
</dbReference>
<dbReference type="InterPro" id="IPR051601">
    <property type="entry name" value="Serine_prot/Carboxylest_S33"/>
</dbReference>
<dbReference type="PANTHER" id="PTHR43248:SF2">
    <property type="entry name" value="PROLYL AMINOPEPTIDASE"/>
    <property type="match status" value="1"/>
</dbReference>
<evidence type="ECO:0000256" key="1">
    <source>
        <dbReference type="ARBA" id="ARBA00010088"/>
    </source>
</evidence>